<organism evidence="4 5">
    <name type="scientific">Thlaspi arvense</name>
    <name type="common">Field penny-cress</name>
    <dbReference type="NCBI Taxonomy" id="13288"/>
    <lineage>
        <taxon>Eukaryota</taxon>
        <taxon>Viridiplantae</taxon>
        <taxon>Streptophyta</taxon>
        <taxon>Embryophyta</taxon>
        <taxon>Tracheophyta</taxon>
        <taxon>Spermatophyta</taxon>
        <taxon>Magnoliopsida</taxon>
        <taxon>eudicotyledons</taxon>
        <taxon>Gunneridae</taxon>
        <taxon>Pentapetalae</taxon>
        <taxon>rosids</taxon>
        <taxon>malvids</taxon>
        <taxon>Brassicales</taxon>
        <taxon>Brassicaceae</taxon>
        <taxon>Thlaspideae</taxon>
        <taxon>Thlaspi</taxon>
    </lineage>
</organism>
<keyword evidence="2" id="KW-0217">Developmental protein</keyword>
<gene>
    <name evidence="4" type="ORF">TAV2_LOCUS4710</name>
</gene>
<dbReference type="PANTHER" id="PTHR31374:SF275">
    <property type="entry name" value="AUXIN-INDUCED PROTEIN 6B-LIKE"/>
    <property type="match status" value="1"/>
</dbReference>
<accession>A0AAU9RGX1</accession>
<evidence type="ECO:0000256" key="1">
    <source>
        <dbReference type="ARBA" id="ARBA00006974"/>
    </source>
</evidence>
<evidence type="ECO:0000256" key="3">
    <source>
        <dbReference type="ARBA" id="ARBA00022604"/>
    </source>
</evidence>
<dbReference type="EMBL" id="CAJVSB020000170">
    <property type="protein sequence ID" value="CAH2042342.1"/>
    <property type="molecule type" value="Genomic_DNA"/>
</dbReference>
<protein>
    <recommendedName>
        <fullName evidence="6">Small auxin up regulated protein</fullName>
    </recommendedName>
</protein>
<evidence type="ECO:0008006" key="6">
    <source>
        <dbReference type="Google" id="ProtNLM"/>
    </source>
</evidence>
<evidence type="ECO:0000313" key="4">
    <source>
        <dbReference type="EMBL" id="CAH2042342.1"/>
    </source>
</evidence>
<proteinExistence type="inferred from homology"/>
<dbReference type="InterPro" id="IPR003676">
    <property type="entry name" value="SAUR_fam"/>
</dbReference>
<keyword evidence="3" id="KW-0341">Growth regulation</keyword>
<sequence>MGLRVKNAAKQLQRCFHHLKRMKKIADESNPTRGYFPVVTMGNAEAKRFLVDLSYLAYPPFLKLLEEAEHEFGFDQPRVLTVPCDANELHTILLRKRVMSDMTSSIQSS</sequence>
<dbReference type="GO" id="GO:0009733">
    <property type="term" value="P:response to auxin"/>
    <property type="evidence" value="ECO:0007669"/>
    <property type="project" value="InterPro"/>
</dbReference>
<comment type="similarity">
    <text evidence="1">Belongs to the ARG7 family.</text>
</comment>
<reference evidence="4 5" key="1">
    <citation type="submission" date="2022-03" db="EMBL/GenBank/DDBJ databases">
        <authorList>
            <person name="Nunn A."/>
            <person name="Chopra R."/>
            <person name="Nunn A."/>
            <person name="Contreras Garrido A."/>
        </authorList>
    </citation>
    <scope>NUCLEOTIDE SEQUENCE [LARGE SCALE GENOMIC DNA]</scope>
</reference>
<dbReference type="AlphaFoldDB" id="A0AAU9RGX1"/>
<comment type="caution">
    <text evidence="4">The sequence shown here is derived from an EMBL/GenBank/DDBJ whole genome shotgun (WGS) entry which is preliminary data.</text>
</comment>
<keyword evidence="5" id="KW-1185">Reference proteome</keyword>
<dbReference type="Proteomes" id="UP000836841">
    <property type="component" value="Unassembled WGS sequence"/>
</dbReference>
<name>A0AAU9RGX1_THLAR</name>
<evidence type="ECO:0000313" key="5">
    <source>
        <dbReference type="Proteomes" id="UP000836841"/>
    </source>
</evidence>
<dbReference type="PANTHER" id="PTHR31374">
    <property type="entry name" value="AUXIN-INDUCED PROTEIN-LIKE-RELATED"/>
    <property type="match status" value="1"/>
</dbReference>
<dbReference type="Pfam" id="PF02519">
    <property type="entry name" value="Auxin_inducible"/>
    <property type="match status" value="1"/>
</dbReference>
<evidence type="ECO:0000256" key="2">
    <source>
        <dbReference type="ARBA" id="ARBA00022473"/>
    </source>
</evidence>